<name>A0ABD1XPW7_9MARC</name>
<dbReference type="AlphaFoldDB" id="A0ABD1XPW7"/>
<dbReference type="Proteomes" id="UP001605036">
    <property type="component" value="Unassembled WGS sequence"/>
</dbReference>
<protein>
    <submittedName>
        <fullName evidence="1">Uncharacterized protein</fullName>
    </submittedName>
</protein>
<accession>A0ABD1XPW7</accession>
<dbReference type="EMBL" id="JBHFFA010000007">
    <property type="protein sequence ID" value="KAL2610962.1"/>
    <property type="molecule type" value="Genomic_DNA"/>
</dbReference>
<proteinExistence type="predicted"/>
<sequence length="211" mass="22637">MAPMSRRACWKYGADSLPSGAKCWRRNSVDRASISSSRTEDERPAASTCLTLFTHGGTLGGEGGGEFGAPEQRADSLTASRTHRSLSSLSPSSVFVRSWPRSRVVRCLGCPTQLRTLAPSLLVLVCHIAELCLPRRFSDIDYFGVSVLTSLTSDCPLDGAIAGSIPSIRRGAVRLRCIGLPAHSICHDNLARALRPSPASLWIPSVTPGNY</sequence>
<keyword evidence="2" id="KW-1185">Reference proteome</keyword>
<evidence type="ECO:0000313" key="2">
    <source>
        <dbReference type="Proteomes" id="UP001605036"/>
    </source>
</evidence>
<gene>
    <name evidence="1" type="ORF">R1flu_022654</name>
</gene>
<evidence type="ECO:0000313" key="1">
    <source>
        <dbReference type="EMBL" id="KAL2610962.1"/>
    </source>
</evidence>
<organism evidence="1 2">
    <name type="scientific">Riccia fluitans</name>
    <dbReference type="NCBI Taxonomy" id="41844"/>
    <lineage>
        <taxon>Eukaryota</taxon>
        <taxon>Viridiplantae</taxon>
        <taxon>Streptophyta</taxon>
        <taxon>Embryophyta</taxon>
        <taxon>Marchantiophyta</taxon>
        <taxon>Marchantiopsida</taxon>
        <taxon>Marchantiidae</taxon>
        <taxon>Marchantiales</taxon>
        <taxon>Ricciaceae</taxon>
        <taxon>Riccia</taxon>
    </lineage>
</organism>
<reference evidence="1 2" key="1">
    <citation type="submission" date="2024-09" db="EMBL/GenBank/DDBJ databases">
        <title>Chromosome-scale assembly of Riccia fluitans.</title>
        <authorList>
            <person name="Paukszto L."/>
            <person name="Sawicki J."/>
            <person name="Karawczyk K."/>
            <person name="Piernik-Szablinska J."/>
            <person name="Szczecinska M."/>
            <person name="Mazdziarz M."/>
        </authorList>
    </citation>
    <scope>NUCLEOTIDE SEQUENCE [LARGE SCALE GENOMIC DNA]</scope>
    <source>
        <strain evidence="1">Rf_01</strain>
        <tissue evidence="1">Aerial parts of the thallus</tissue>
    </source>
</reference>
<comment type="caution">
    <text evidence="1">The sequence shown here is derived from an EMBL/GenBank/DDBJ whole genome shotgun (WGS) entry which is preliminary data.</text>
</comment>